<dbReference type="Proteomes" id="UP000001409">
    <property type="component" value="Chromosome"/>
</dbReference>
<dbReference type="InterPro" id="IPR037523">
    <property type="entry name" value="VOC_core"/>
</dbReference>
<dbReference type="KEGG" id="cef:CE0147"/>
<dbReference type="HOGENOM" id="CLU_069623_0_1_11"/>
<dbReference type="EMBL" id="BA000035">
    <property type="protein sequence ID" value="BAC16957.1"/>
    <property type="molecule type" value="Genomic_DNA"/>
</dbReference>
<name>Q8FU74_COREF</name>
<dbReference type="InterPro" id="IPR052164">
    <property type="entry name" value="Anthracycline_SecMetBiosynth"/>
</dbReference>
<evidence type="ECO:0000259" key="1">
    <source>
        <dbReference type="PROSITE" id="PS51819"/>
    </source>
</evidence>
<evidence type="ECO:0000313" key="2">
    <source>
        <dbReference type="EMBL" id="BAC16957.1"/>
    </source>
</evidence>
<protein>
    <recommendedName>
        <fullName evidence="1">VOC domain-containing protein</fullName>
    </recommendedName>
</protein>
<evidence type="ECO:0000313" key="3">
    <source>
        <dbReference type="Proteomes" id="UP000001409"/>
    </source>
</evidence>
<dbReference type="SUPFAM" id="SSF54593">
    <property type="entry name" value="Glyoxalase/Bleomycin resistance protein/Dihydroxybiphenyl dioxygenase"/>
    <property type="match status" value="2"/>
</dbReference>
<sequence>MEEYVMPAFEAQAGMPYWIDLTTSDIAKSSHFYENVLGWDITEVNPGYRMARVQGLPVAGFIDQPEESTMPDTWITYFLSYNLDEVTAKIVELGGRILAQPTEVFLGHMVLAVDPAGALFGLIEPGSEESFVAAGEPGTPVWHELTTVTNYPEAVDFYGELFNWMTSELSSEEGEGGFRYTTALVDGSAFAGVFDAKGQFPPQVPSFWQTYLGVLSVDDAVAKAPEFGGDVIREPWDSEFGRMALISDSTGATVTLCNVDEPVEEDVSEAEDLLGIDLSAFEEQLRNQNK</sequence>
<dbReference type="PANTHER" id="PTHR33993:SF14">
    <property type="entry name" value="GB|AAF24581.1"/>
    <property type="match status" value="1"/>
</dbReference>
<dbReference type="InterPro" id="IPR004360">
    <property type="entry name" value="Glyas_Fos-R_dOase_dom"/>
</dbReference>
<dbReference type="STRING" id="196164.gene:10740537"/>
<dbReference type="PROSITE" id="PS51819">
    <property type="entry name" value="VOC"/>
    <property type="match status" value="2"/>
</dbReference>
<feature type="domain" description="VOC" evidence="1">
    <location>
        <begin position="15"/>
        <end position="125"/>
    </location>
</feature>
<dbReference type="Gene3D" id="3.10.180.10">
    <property type="entry name" value="2,3-Dihydroxybiphenyl 1,2-Dioxygenase, domain 1"/>
    <property type="match status" value="2"/>
</dbReference>
<dbReference type="PANTHER" id="PTHR33993">
    <property type="entry name" value="GLYOXALASE-RELATED"/>
    <property type="match status" value="1"/>
</dbReference>
<reference evidence="2 3" key="1">
    <citation type="journal article" date="2003" name="Genome Res.">
        <title>Comparative complete genome sequence analysis of the amino acid replacements responsible for the thermostability of Corynebacterium efficiens.</title>
        <authorList>
            <person name="Nishio Y."/>
            <person name="Nakamura Y."/>
            <person name="Kawarabayasi Y."/>
            <person name="Usuda Y."/>
            <person name="Kimura E."/>
            <person name="Sugimoto S."/>
            <person name="Matsui K."/>
            <person name="Yamagishi A."/>
            <person name="Kikuchi H."/>
            <person name="Ikeo K."/>
            <person name="Gojobori T."/>
        </authorList>
    </citation>
    <scope>NUCLEOTIDE SEQUENCE [LARGE SCALE GENOMIC DNA]</scope>
    <source>
        <strain evidence="3">DSM 44549 / YS-314 / AJ 12310 / JCM 11189 / NBRC 100395</strain>
    </source>
</reference>
<dbReference type="Pfam" id="PF00903">
    <property type="entry name" value="Glyoxalase"/>
    <property type="match status" value="2"/>
</dbReference>
<dbReference type="AlphaFoldDB" id="Q8FU74"/>
<organism evidence="2 3">
    <name type="scientific">Corynebacterium efficiens (strain DSM 44549 / YS-314 / AJ 12310 / JCM 11189 / NBRC 100395)</name>
    <dbReference type="NCBI Taxonomy" id="196164"/>
    <lineage>
        <taxon>Bacteria</taxon>
        <taxon>Bacillati</taxon>
        <taxon>Actinomycetota</taxon>
        <taxon>Actinomycetes</taxon>
        <taxon>Mycobacteriales</taxon>
        <taxon>Corynebacteriaceae</taxon>
        <taxon>Corynebacterium</taxon>
    </lineage>
</organism>
<dbReference type="InterPro" id="IPR029068">
    <property type="entry name" value="Glyas_Bleomycin-R_OHBP_Dase"/>
</dbReference>
<keyword evidence="3" id="KW-1185">Reference proteome</keyword>
<accession>Q8FU74</accession>
<proteinExistence type="predicted"/>
<dbReference type="CDD" id="cd07247">
    <property type="entry name" value="SgaA_N_like"/>
    <property type="match status" value="2"/>
</dbReference>
<feature type="domain" description="VOC" evidence="1">
    <location>
        <begin position="140"/>
        <end position="259"/>
    </location>
</feature>
<dbReference type="eggNOG" id="COG3324">
    <property type="taxonomic scope" value="Bacteria"/>
</dbReference>